<keyword evidence="12 14" id="KW-0067">ATP-binding</keyword>
<dbReference type="PIRSF" id="PIRSF006135">
    <property type="entry name" value="CobU"/>
    <property type="match status" value="1"/>
</dbReference>
<keyword evidence="9 14" id="KW-0808">Transferase</keyword>
<dbReference type="PANTHER" id="PTHR34848">
    <property type="match status" value="1"/>
</dbReference>
<dbReference type="EC" id="2.7.7.62" evidence="14"/>
<sequence length="182" mass="20024">MWKNHPMTQRNFIALVTGGARSGKSAQAENLARAQAKLHDLPLIYIATAEPRDGEMEDRIRLHQDRRGAGWLTVEEAKDLAGALRRTDGQGVRLVDCLTLWLANAFEDADVADLCATLSQQADPVILVTNELGMGIVPADAATRRFRDLHGWMNQAVAGIADEVWMAVCGLPLRLKPERNDS</sequence>
<comment type="catalytic activity">
    <reaction evidence="2 14">
        <text>adenosylcob(III)inamide phosphate + GTP + H(+) = adenosylcob(III)inamide-GDP + diphosphate</text>
        <dbReference type="Rhea" id="RHEA:22712"/>
        <dbReference type="ChEBI" id="CHEBI:15378"/>
        <dbReference type="ChEBI" id="CHEBI:33019"/>
        <dbReference type="ChEBI" id="CHEBI:37565"/>
        <dbReference type="ChEBI" id="CHEBI:58502"/>
        <dbReference type="ChEBI" id="CHEBI:60487"/>
        <dbReference type="EC" id="2.7.7.62"/>
    </reaction>
</comment>
<dbReference type="GO" id="GO:0043752">
    <property type="term" value="F:adenosylcobinamide kinase activity"/>
    <property type="evidence" value="ECO:0007669"/>
    <property type="project" value="UniProtKB-EC"/>
</dbReference>
<evidence type="ECO:0000256" key="10">
    <source>
        <dbReference type="ARBA" id="ARBA00022741"/>
    </source>
</evidence>
<dbReference type="SUPFAM" id="SSF52540">
    <property type="entry name" value="P-loop containing nucleoside triphosphate hydrolases"/>
    <property type="match status" value="1"/>
</dbReference>
<evidence type="ECO:0000256" key="11">
    <source>
        <dbReference type="ARBA" id="ARBA00022777"/>
    </source>
</evidence>
<comment type="function">
    <text evidence="4 14">Catalyzes ATP-dependent phosphorylation of adenosylcobinamide and addition of GMP to adenosylcobinamide phosphate.</text>
</comment>
<evidence type="ECO:0000256" key="6">
    <source>
        <dbReference type="ARBA" id="ARBA00005159"/>
    </source>
</evidence>
<protein>
    <recommendedName>
        <fullName evidence="14">Bifunctional adenosylcobalamin biosynthesis protein</fullName>
        <ecNumber evidence="14">2.7.1.156</ecNumber>
        <ecNumber evidence="14">2.7.7.62</ecNumber>
    </recommendedName>
</protein>
<evidence type="ECO:0000256" key="14">
    <source>
        <dbReference type="PIRNR" id="PIRNR006135"/>
    </source>
</evidence>
<evidence type="ECO:0000256" key="5">
    <source>
        <dbReference type="ARBA" id="ARBA00004692"/>
    </source>
</evidence>
<comment type="similarity">
    <text evidence="7 14">Belongs to the CobU/CobP family.</text>
</comment>
<dbReference type="EC" id="2.7.1.156" evidence="14"/>
<evidence type="ECO:0000256" key="3">
    <source>
        <dbReference type="ARBA" id="ARBA00001522"/>
    </source>
</evidence>
<accession>A0A562P183</accession>
<evidence type="ECO:0000256" key="13">
    <source>
        <dbReference type="ARBA" id="ARBA00023134"/>
    </source>
</evidence>
<keyword evidence="8 14" id="KW-0169">Cobalamin biosynthesis</keyword>
<proteinExistence type="inferred from homology"/>
<evidence type="ECO:0000313" key="18">
    <source>
        <dbReference type="Proteomes" id="UP000316225"/>
    </source>
</evidence>
<dbReference type="Pfam" id="PF02283">
    <property type="entry name" value="CobU"/>
    <property type="match status" value="1"/>
</dbReference>
<keyword evidence="10 14" id="KW-0547">Nucleotide-binding</keyword>
<keyword evidence="17" id="KW-0548">Nucleotidyltransferase</keyword>
<evidence type="ECO:0000256" key="2">
    <source>
        <dbReference type="ARBA" id="ARBA00000711"/>
    </source>
</evidence>
<comment type="catalytic activity">
    <reaction evidence="1 14">
        <text>adenosylcob(III)inamide + ATP = adenosylcob(III)inamide phosphate + ADP + H(+)</text>
        <dbReference type="Rhea" id="RHEA:15769"/>
        <dbReference type="ChEBI" id="CHEBI:2480"/>
        <dbReference type="ChEBI" id="CHEBI:15378"/>
        <dbReference type="ChEBI" id="CHEBI:30616"/>
        <dbReference type="ChEBI" id="CHEBI:58502"/>
        <dbReference type="ChEBI" id="CHEBI:456216"/>
        <dbReference type="EC" id="2.7.1.156"/>
    </reaction>
</comment>
<feature type="active site" description="GMP-histidine intermediate" evidence="15">
    <location>
        <position position="63"/>
    </location>
</feature>
<dbReference type="EMBL" id="VLKU01000001">
    <property type="protein sequence ID" value="TWI38194.1"/>
    <property type="molecule type" value="Genomic_DNA"/>
</dbReference>
<dbReference type="Gene3D" id="3.40.50.300">
    <property type="entry name" value="P-loop containing nucleotide triphosphate hydrolases"/>
    <property type="match status" value="1"/>
</dbReference>
<comment type="pathway">
    <text evidence="6 14">Cofactor biosynthesis; adenosylcobalamin biosynthesis; adenosylcobalamin from cob(II)yrinate a,c-diamide: step 5/7.</text>
</comment>
<feature type="binding site" evidence="16">
    <location>
        <begin position="47"/>
        <end position="49"/>
    </location>
    <ligand>
        <name>GTP</name>
        <dbReference type="ChEBI" id="CHEBI:37565"/>
    </ligand>
</feature>
<name>A0A562P183_9RHOB</name>
<comment type="catalytic activity">
    <reaction evidence="3">
        <text>adenosylcob(III)inamide + GTP = adenosylcob(III)inamide phosphate + GDP + H(+)</text>
        <dbReference type="Rhea" id="RHEA:15765"/>
        <dbReference type="ChEBI" id="CHEBI:2480"/>
        <dbReference type="ChEBI" id="CHEBI:15378"/>
        <dbReference type="ChEBI" id="CHEBI:37565"/>
        <dbReference type="ChEBI" id="CHEBI:58189"/>
        <dbReference type="ChEBI" id="CHEBI:58502"/>
        <dbReference type="EC" id="2.7.1.156"/>
    </reaction>
</comment>
<evidence type="ECO:0000256" key="7">
    <source>
        <dbReference type="ARBA" id="ARBA00007490"/>
    </source>
</evidence>
<reference evidence="17 18" key="1">
    <citation type="journal article" date="2015" name="Stand. Genomic Sci.">
        <title>Genomic Encyclopedia of Bacterial and Archaeal Type Strains, Phase III: the genomes of soil and plant-associated and newly described type strains.</title>
        <authorList>
            <person name="Whitman W.B."/>
            <person name="Woyke T."/>
            <person name="Klenk H.P."/>
            <person name="Zhou Y."/>
            <person name="Lilburn T.G."/>
            <person name="Beck B.J."/>
            <person name="De Vos P."/>
            <person name="Vandamme P."/>
            <person name="Eisen J.A."/>
            <person name="Garrity G."/>
            <person name="Hugenholtz P."/>
            <person name="Kyrpides N.C."/>
        </authorList>
    </citation>
    <scope>NUCLEOTIDE SEQUENCE [LARGE SCALE GENOMIC DNA]</scope>
    <source>
        <strain evidence="17 18">CGMCC 1.5364</strain>
    </source>
</reference>
<feature type="binding site" evidence="16">
    <location>
        <position position="96"/>
    </location>
    <ligand>
        <name>GTP</name>
        <dbReference type="ChEBI" id="CHEBI:37565"/>
    </ligand>
</feature>
<dbReference type="GO" id="GO:0005524">
    <property type="term" value="F:ATP binding"/>
    <property type="evidence" value="ECO:0007669"/>
    <property type="project" value="UniProtKB-UniRule"/>
</dbReference>
<keyword evidence="18" id="KW-1185">Reference proteome</keyword>
<dbReference type="InterPro" id="IPR027417">
    <property type="entry name" value="P-loop_NTPase"/>
</dbReference>
<evidence type="ECO:0000256" key="16">
    <source>
        <dbReference type="PIRSR" id="PIRSR006135-2"/>
    </source>
</evidence>
<dbReference type="GO" id="GO:0005525">
    <property type="term" value="F:GTP binding"/>
    <property type="evidence" value="ECO:0007669"/>
    <property type="project" value="UniProtKB-UniRule"/>
</dbReference>
<dbReference type="GO" id="GO:0008820">
    <property type="term" value="F:cobinamide phosphate guanylyltransferase activity"/>
    <property type="evidence" value="ECO:0007669"/>
    <property type="project" value="UniProtKB-UniRule"/>
</dbReference>
<evidence type="ECO:0000256" key="4">
    <source>
        <dbReference type="ARBA" id="ARBA00003889"/>
    </source>
</evidence>
<dbReference type="PANTHER" id="PTHR34848:SF1">
    <property type="entry name" value="BIFUNCTIONAL ADENOSYLCOBALAMIN BIOSYNTHESIS PROTEIN COBU"/>
    <property type="match status" value="1"/>
</dbReference>
<evidence type="ECO:0000256" key="9">
    <source>
        <dbReference type="ARBA" id="ARBA00022679"/>
    </source>
</evidence>
<dbReference type="Proteomes" id="UP000316225">
    <property type="component" value="Unassembled WGS sequence"/>
</dbReference>
<evidence type="ECO:0000256" key="8">
    <source>
        <dbReference type="ARBA" id="ARBA00022573"/>
    </source>
</evidence>
<gene>
    <name evidence="17" type="ORF">IQ24_00331</name>
</gene>
<dbReference type="CDD" id="cd00544">
    <property type="entry name" value="CobU"/>
    <property type="match status" value="1"/>
</dbReference>
<dbReference type="NCBIfam" id="NF004469">
    <property type="entry name" value="PRK05800.1"/>
    <property type="match status" value="1"/>
</dbReference>
<dbReference type="GO" id="GO:0009236">
    <property type="term" value="P:cobalamin biosynthetic process"/>
    <property type="evidence" value="ECO:0007669"/>
    <property type="project" value="UniProtKB-UniRule"/>
</dbReference>
<comment type="pathway">
    <text evidence="5 14">Cofactor biosynthesis; adenosylcobalamin biosynthesis; adenosylcobalamin from cob(II)yrinate a,c-diamide: step 6/7.</text>
</comment>
<feature type="binding site" evidence="16">
    <location>
        <begin position="18"/>
        <end position="25"/>
    </location>
    <ligand>
        <name>GTP</name>
        <dbReference type="ChEBI" id="CHEBI:37565"/>
    </ligand>
</feature>
<evidence type="ECO:0000256" key="12">
    <source>
        <dbReference type="ARBA" id="ARBA00022840"/>
    </source>
</evidence>
<dbReference type="InterPro" id="IPR003203">
    <property type="entry name" value="CobU/CobP"/>
</dbReference>
<evidence type="ECO:0000256" key="15">
    <source>
        <dbReference type="PIRSR" id="PIRSR006135-1"/>
    </source>
</evidence>
<keyword evidence="13 14" id="KW-0342">GTP-binding</keyword>
<evidence type="ECO:0000256" key="1">
    <source>
        <dbReference type="ARBA" id="ARBA00000312"/>
    </source>
</evidence>
<evidence type="ECO:0000313" key="17">
    <source>
        <dbReference type="EMBL" id="TWI38194.1"/>
    </source>
</evidence>
<dbReference type="AlphaFoldDB" id="A0A562P183"/>
<keyword evidence="11 14" id="KW-0418">Kinase</keyword>
<organism evidence="17 18">
    <name type="scientific">Paracoccus sulfuroxidans</name>
    <dbReference type="NCBI Taxonomy" id="384678"/>
    <lineage>
        <taxon>Bacteria</taxon>
        <taxon>Pseudomonadati</taxon>
        <taxon>Pseudomonadota</taxon>
        <taxon>Alphaproteobacteria</taxon>
        <taxon>Rhodobacterales</taxon>
        <taxon>Paracoccaceae</taxon>
        <taxon>Paracoccus</taxon>
    </lineage>
</organism>
<feature type="binding site" evidence="16">
    <location>
        <position position="75"/>
    </location>
    <ligand>
        <name>GTP</name>
        <dbReference type="ChEBI" id="CHEBI:37565"/>
    </ligand>
</feature>
<dbReference type="UniPathway" id="UPA00148">
    <property type="reaction ID" value="UER00236"/>
</dbReference>
<comment type="caution">
    <text evidence="17">The sequence shown here is derived from an EMBL/GenBank/DDBJ whole genome shotgun (WGS) entry which is preliminary data.</text>
</comment>